<dbReference type="OrthoDB" id="3156807at2759"/>
<accession>A0A9P7EL95</accession>
<dbReference type="PANTHER" id="PTHR21529">
    <property type="entry name" value="MAMMARY TURMOR VIRUS RECEPTOR HOMOLOG 1, 2 MTVR1, 2"/>
    <property type="match status" value="1"/>
</dbReference>
<dbReference type="SUPFAM" id="SSF52540">
    <property type="entry name" value="P-loop containing nucleoside triphosphate hydrolases"/>
    <property type="match status" value="1"/>
</dbReference>
<evidence type="ECO:0000256" key="4">
    <source>
        <dbReference type="ARBA" id="ARBA00022840"/>
    </source>
</evidence>
<evidence type="ECO:0000259" key="7">
    <source>
        <dbReference type="PROSITE" id="PS51198"/>
    </source>
</evidence>
<evidence type="ECO:0000256" key="5">
    <source>
        <dbReference type="PROSITE-ProRule" id="PRU00560"/>
    </source>
</evidence>
<evidence type="ECO:0000256" key="2">
    <source>
        <dbReference type="ARBA" id="ARBA00022801"/>
    </source>
</evidence>
<name>A0A9P7EL95_9AGAM</name>
<keyword evidence="1 5" id="KW-0547">Nucleotide-binding</keyword>
<feature type="compositionally biased region" description="Acidic residues" evidence="6">
    <location>
        <begin position="1728"/>
        <end position="1737"/>
    </location>
</feature>
<keyword evidence="3 5" id="KW-0347">Helicase</keyword>
<dbReference type="RefSeq" id="XP_041198708.1">
    <property type="nucleotide sequence ID" value="XM_041342801.1"/>
</dbReference>
<feature type="domain" description="UvrD-like helicase ATP-binding" evidence="7">
    <location>
        <begin position="263"/>
        <end position="631"/>
    </location>
</feature>
<keyword evidence="4 5" id="KW-0067">ATP-binding</keyword>
<dbReference type="PROSITE" id="PS51198">
    <property type="entry name" value="UVRD_HELICASE_ATP_BIND"/>
    <property type="match status" value="1"/>
</dbReference>
<dbReference type="InterPro" id="IPR027417">
    <property type="entry name" value="P-loop_NTPase"/>
</dbReference>
<proteinExistence type="predicted"/>
<feature type="compositionally biased region" description="Basic and acidic residues" evidence="6">
    <location>
        <begin position="1707"/>
        <end position="1720"/>
    </location>
</feature>
<dbReference type="Gene3D" id="3.40.50.300">
    <property type="entry name" value="P-loop containing nucleotide triphosphate hydrolases"/>
    <property type="match status" value="2"/>
</dbReference>
<evidence type="ECO:0000313" key="8">
    <source>
        <dbReference type="EMBL" id="KAG1825455.1"/>
    </source>
</evidence>
<sequence length="1969" mass="225429">MKPYSSSSTYMSGDIKALRFRDVEESAKDVAPEVSFPEDTESSTEQSAYPMVQPMKAALYFDNANGFGEWRILISTEAYNHLREHRRADKKIFKIIYKKIKHLSHGQFSTDNHTRLNGPDAGIPIFEAKMTKDLRLVYQIDCVPDQNGEFEQVIKVYGIYKHSELGRIWNVLGNHLARRGAEYRRRCVFRTKPAGNIILPASFPPTEPEPEIPGPEPEILASPLDLSAKDMAHLQYLLVLEKYVTFSQAFLHGLIANQDIHHVFMLSPQEQKVVECTASCYVLGRSGTGKTTTMLFKILGIQRAWELSANGMCKPRQIFVTKSRLLATKVEEYFTKLLESLAMAGYTLPEIAKLKAQRIEDDLVDLDDAPESQMNLPARYSQLEDKHFPLFVTFDRLAKMIAADIIEMKDPDMKRIAVLFFNTNDPGVHDSIVTYAVFESQYWPHFPQGLIKNLNSWLVFSEFMGIIKGSEQALAFEDGFLDRPSYLGLSYRCYPIFANQRDTLYDMFEIYRKFKKQKRHFDVADRTHAILKALRNKNFPSQQVDYLYVDEAQDNLLIDALVLRRLCKNPDGLFWAGDTAQTISAGSSFRFNDLKAFVYRMERHGNLVAPPTGASAQQPIMFQLATNYRSHNGIVNCAHSVIELITKFWPNAIDHLQPEKGIAHGEQPVFFTDMDVDTLCKRFLVGESASNSELGARQCILVRNEAAVKKLHEKVGDIGMIMTLHDSKGLEFDDVLLYNFFEDSAVDATCWQVVLNGVQGQGYVPDFYRHETRYAGICSELKILCVGITRARMNVWIFDTSDKSHAMRIFWKSQNLIRPYTNVSPLAVHSAPEEWASSGRSLFSHKRYSQAIHCFKRADLRREVKVCEAYLLREAARSIVGVTLLNVQQRAFTAAADAFADCGAAATGNERRQYYRTSADCYVRGGQDLKAADTYLKAEEFELAAKKYRKAGSFDRTLHVLTDHHDMIPEKTATDLRMVCRLHYCGRGNDQAPLPLFSTFDEELEFLEDYDLDYARASRLESHSRYYEAAELHLSENRPLEAVQAFIKDNSNVDSTIRAADTISEYFWRKCSFRITAKTALADEPMRHFIDLADQLETKKLTPETRDLISMFRNILRGSHEPLRNLALAFHEHNKPAALLCLDHVFSRTTDIRPFAVDEMQRFLQQFHAYARLLYLILTFPDPMEHQGIQRLFSIVRLSGDEFLIPGGTFLHNCVMETRQGITWVSEHPSGYTASRRNVTQLLQRSIRTILKDKVSEIDAMCCKSPVFSQCLQFLISGVCRRENCPQEHVAISKLDRLYYNNRVAIHIWQILILQIMYSAHPYIERRKSMRDWLKHLYEAINPPFFIQGSPADLDMNLIPLRLDGMKVVKLWIRESFYSLDPFYTQAEFLTALMGITSLSFAFDRHDAPVYISRAKCTDSGPSELYRQGDGCYMVHNLLNSYRGATRSSISSGILYLLHVLDNSLYANLSVLCDCIEDVCSAFIIKYRMNPAFNDFPLHNALLPCSWLLSPHKFNAEKETRLVLMDDLLDAMASLIEALRTEAGMEFLWLNHTKLTPILRNIFISRICRVLCLLAHNIRNRPMRDKVDKIMLSLHKNSPPSSWRTANYRKLVDDVVKYMTPLPGRMPPSDGYLRALLAFDNNKGVSDLVHLVHKTMNQHTRVHIVRRLVYEKIIEIPHLLSSYAVIAQSTLRVEAPAFVPHLEHSKDRPEVMQHDEKEITEPQPQEFEGADENEEDVTANTGAETRDALETLDEAVTSLAPDLDESLRSNGPSVEEKEAARKIQNAYRRYVKRRSSRAVNAEIDAIFMTCLKETQSSEWRETQSSEWRPGHYNLLFLGPLPHLLVCLERGIALTRAAKAKTKGLLNKESHEKLEELGKQRSEIAMLLKKGLKLRKQLEPSSPAHRARDIDALKRGVLEVKEFMQRVPGNMQNMQTEFQMACKGIVTEKKVRARKEKERPTLNVEDIDEY</sequence>
<feature type="region of interest" description="Disordered" evidence="6">
    <location>
        <begin position="28"/>
        <end position="47"/>
    </location>
</feature>
<dbReference type="GeneID" id="64636817"/>
<dbReference type="GO" id="GO:0016787">
    <property type="term" value="F:hydrolase activity"/>
    <property type="evidence" value="ECO:0007669"/>
    <property type="project" value="UniProtKB-UniRule"/>
</dbReference>
<comment type="caution">
    <text evidence="8">The sequence shown here is derived from an EMBL/GenBank/DDBJ whole genome shotgun (WGS) entry which is preliminary data.</text>
</comment>
<reference evidence="8" key="1">
    <citation type="journal article" date="2020" name="New Phytol.">
        <title>Comparative genomics reveals dynamic genome evolution in host specialist ectomycorrhizal fungi.</title>
        <authorList>
            <person name="Lofgren L.A."/>
            <person name="Nguyen N.H."/>
            <person name="Vilgalys R."/>
            <person name="Ruytinx J."/>
            <person name="Liao H.L."/>
            <person name="Branco S."/>
            <person name="Kuo A."/>
            <person name="LaButti K."/>
            <person name="Lipzen A."/>
            <person name="Andreopoulos W."/>
            <person name="Pangilinan J."/>
            <person name="Riley R."/>
            <person name="Hundley H."/>
            <person name="Na H."/>
            <person name="Barry K."/>
            <person name="Grigoriev I.V."/>
            <person name="Stajich J.E."/>
            <person name="Kennedy P.G."/>
        </authorList>
    </citation>
    <scope>NUCLEOTIDE SEQUENCE</scope>
    <source>
        <strain evidence="8">MN1</strain>
    </source>
</reference>
<gene>
    <name evidence="8" type="ORF">BJ212DRAFT_276542</name>
</gene>
<dbReference type="EMBL" id="JABBWG010000002">
    <property type="protein sequence ID" value="KAG1825455.1"/>
    <property type="molecule type" value="Genomic_DNA"/>
</dbReference>
<keyword evidence="2 5" id="KW-0378">Hydrolase</keyword>
<dbReference type="GO" id="GO:0005524">
    <property type="term" value="F:ATP binding"/>
    <property type="evidence" value="ECO:0007669"/>
    <property type="project" value="UniProtKB-UniRule"/>
</dbReference>
<evidence type="ECO:0000313" key="9">
    <source>
        <dbReference type="Proteomes" id="UP000807769"/>
    </source>
</evidence>
<protein>
    <recommendedName>
        <fullName evidence="7">UvrD-like helicase ATP-binding domain-containing protein</fullName>
    </recommendedName>
</protein>
<dbReference type="PROSITE" id="PS50096">
    <property type="entry name" value="IQ"/>
    <property type="match status" value="1"/>
</dbReference>
<evidence type="ECO:0000256" key="1">
    <source>
        <dbReference type="ARBA" id="ARBA00022741"/>
    </source>
</evidence>
<dbReference type="InterPro" id="IPR039904">
    <property type="entry name" value="TRANK1"/>
</dbReference>
<evidence type="ECO:0000256" key="3">
    <source>
        <dbReference type="ARBA" id="ARBA00022806"/>
    </source>
</evidence>
<dbReference type="Proteomes" id="UP000807769">
    <property type="component" value="Unassembled WGS sequence"/>
</dbReference>
<dbReference type="GO" id="GO:0004386">
    <property type="term" value="F:helicase activity"/>
    <property type="evidence" value="ECO:0007669"/>
    <property type="project" value="UniProtKB-UniRule"/>
</dbReference>
<dbReference type="PANTHER" id="PTHR21529:SF4">
    <property type="entry name" value="TPR AND ANKYRIN REPEAT-CONTAINING PROTEIN 1"/>
    <property type="match status" value="1"/>
</dbReference>
<dbReference type="Pfam" id="PF00580">
    <property type="entry name" value="UvrD-helicase"/>
    <property type="match status" value="1"/>
</dbReference>
<dbReference type="InterPro" id="IPR014016">
    <property type="entry name" value="UvrD-like_ATP-bd"/>
</dbReference>
<feature type="binding site" evidence="5">
    <location>
        <begin position="284"/>
        <end position="291"/>
    </location>
    <ligand>
        <name>ATP</name>
        <dbReference type="ChEBI" id="CHEBI:30616"/>
    </ligand>
</feature>
<evidence type="ECO:0000256" key="6">
    <source>
        <dbReference type="SAM" id="MobiDB-lite"/>
    </source>
</evidence>
<keyword evidence="9" id="KW-1185">Reference proteome</keyword>
<feature type="region of interest" description="Disordered" evidence="6">
    <location>
        <begin position="1707"/>
        <end position="1738"/>
    </location>
</feature>
<organism evidence="8 9">
    <name type="scientific">Suillus subaureus</name>
    <dbReference type="NCBI Taxonomy" id="48587"/>
    <lineage>
        <taxon>Eukaryota</taxon>
        <taxon>Fungi</taxon>
        <taxon>Dikarya</taxon>
        <taxon>Basidiomycota</taxon>
        <taxon>Agaricomycotina</taxon>
        <taxon>Agaricomycetes</taxon>
        <taxon>Agaricomycetidae</taxon>
        <taxon>Boletales</taxon>
        <taxon>Suillineae</taxon>
        <taxon>Suillaceae</taxon>
        <taxon>Suillus</taxon>
    </lineage>
</organism>